<dbReference type="PANTHER" id="PTHR34614:SF2">
    <property type="entry name" value="TRANSPOSASE IS4-LIKE DOMAIN-CONTAINING PROTEIN"/>
    <property type="match status" value="1"/>
</dbReference>
<keyword evidence="1" id="KW-1133">Transmembrane helix</keyword>
<evidence type="ECO:0000256" key="1">
    <source>
        <dbReference type="SAM" id="Phobius"/>
    </source>
</evidence>
<dbReference type="RefSeq" id="WP_379261812.1">
    <property type="nucleotide sequence ID" value="NZ_JBHUMJ010000002.1"/>
</dbReference>
<dbReference type="PANTHER" id="PTHR34614">
    <property type="match status" value="1"/>
</dbReference>
<keyword evidence="4" id="KW-1185">Reference proteome</keyword>
<organism evidence="3 4">
    <name type="scientific">Paenibacillus shunpengii</name>
    <dbReference type="NCBI Taxonomy" id="2054424"/>
    <lineage>
        <taxon>Bacteria</taxon>
        <taxon>Bacillati</taxon>
        <taxon>Bacillota</taxon>
        <taxon>Bacilli</taxon>
        <taxon>Bacillales</taxon>
        <taxon>Paenibacillaceae</taxon>
        <taxon>Paenibacillus</taxon>
    </lineage>
</organism>
<evidence type="ECO:0000313" key="3">
    <source>
        <dbReference type="EMBL" id="MFD2700797.1"/>
    </source>
</evidence>
<proteinExistence type="predicted"/>
<dbReference type="Proteomes" id="UP001597540">
    <property type="component" value="Unassembled WGS sequence"/>
</dbReference>
<comment type="caution">
    <text evidence="3">The sequence shown here is derived from an EMBL/GenBank/DDBJ whole genome shotgun (WGS) entry which is preliminary data.</text>
</comment>
<evidence type="ECO:0000313" key="4">
    <source>
        <dbReference type="Proteomes" id="UP001597540"/>
    </source>
</evidence>
<protein>
    <submittedName>
        <fullName evidence="3">DUF4277 domain-containing protein</fullName>
    </submittedName>
</protein>
<name>A0ABW5SLW1_9BACL</name>
<evidence type="ECO:0000259" key="2">
    <source>
        <dbReference type="Pfam" id="PF14104"/>
    </source>
</evidence>
<gene>
    <name evidence="3" type="ORF">ACFSVM_09985</name>
</gene>
<reference evidence="4" key="1">
    <citation type="journal article" date="2019" name="Int. J. Syst. Evol. Microbiol.">
        <title>The Global Catalogue of Microorganisms (GCM) 10K type strain sequencing project: providing services to taxonomists for standard genome sequencing and annotation.</title>
        <authorList>
            <consortium name="The Broad Institute Genomics Platform"/>
            <consortium name="The Broad Institute Genome Sequencing Center for Infectious Disease"/>
            <person name="Wu L."/>
            <person name="Ma J."/>
        </authorList>
    </citation>
    <scope>NUCLEOTIDE SEQUENCE [LARGE SCALE GENOMIC DNA]</scope>
    <source>
        <strain evidence="4">KCTC 33849</strain>
    </source>
</reference>
<sequence>MQFEDMVSISAGPSQLIAALCDEIGLEDIINRSLTWEPTYCKVSPGTHVKAMIINILCSRMPLYRIAVFYATQDTEQLFGAGCEAAVFNDDALGRMLDRLFEAQSWKVYSELSLAVLRTLGLPLDRLHADTTSFSLQGDRVCCKPTKGKPQPSGKLIHAESRDYVYYVLSLLTIVMSVNSIRNRRAMHL</sequence>
<dbReference type="Pfam" id="PF14104">
    <property type="entry name" value="DUF4277"/>
    <property type="match status" value="1"/>
</dbReference>
<dbReference type="EMBL" id="JBHUMJ010000002">
    <property type="protein sequence ID" value="MFD2700797.1"/>
    <property type="molecule type" value="Genomic_DNA"/>
</dbReference>
<keyword evidence="1" id="KW-0812">Transmembrane</keyword>
<feature type="transmembrane region" description="Helical" evidence="1">
    <location>
        <begin position="164"/>
        <end position="181"/>
    </location>
</feature>
<accession>A0ABW5SLW1</accession>
<feature type="domain" description="DUF4277" evidence="2">
    <location>
        <begin position="16"/>
        <end position="113"/>
    </location>
</feature>
<dbReference type="InterPro" id="IPR025457">
    <property type="entry name" value="DUF4277"/>
</dbReference>
<keyword evidence="1" id="KW-0472">Membrane</keyword>